<dbReference type="EMBL" id="MN034962">
    <property type="protein sequence ID" value="QDH89674.1"/>
    <property type="molecule type" value="Genomic_RNA"/>
</dbReference>
<protein>
    <submittedName>
        <fullName evidence="1">Uncharacterized protein</fullName>
    </submittedName>
</protein>
<proteinExistence type="predicted"/>
<name>A0A514D7S9_9VIRU</name>
<gene>
    <name evidence="1" type="ORF">H1BulkLitter54937_000003</name>
</gene>
<evidence type="ECO:0000313" key="1">
    <source>
        <dbReference type="EMBL" id="QDH89674.1"/>
    </source>
</evidence>
<accession>A0A514D7S9</accession>
<sequence>MDTNSPASTNGANQPYYNFRGQRVHVIRIPINVSMLNLASLNELDILEQDSLWLRQKFGEEDPATVNVEWDPRLRALTPESTTSAYSTVSSIYRMRGENLPAYGMWLDEVMAYVSVLSAKHGPNLTSPQTTA</sequence>
<organism evidence="1">
    <name type="scientific">Leviviridae sp</name>
    <dbReference type="NCBI Taxonomy" id="2027243"/>
    <lineage>
        <taxon>Viruses</taxon>
        <taxon>Riboviria</taxon>
        <taxon>Orthornavirae</taxon>
        <taxon>Lenarviricota</taxon>
        <taxon>Leviviricetes</taxon>
        <taxon>Norzivirales</taxon>
        <taxon>Fiersviridae</taxon>
    </lineage>
</organism>
<reference evidence="1" key="1">
    <citation type="submission" date="2019-05" db="EMBL/GenBank/DDBJ databases">
        <title>Metatranscriptomic reconstruction reveals RNA viruses with the potential to shape carbon cycling in soil.</title>
        <authorList>
            <person name="Starr E.P."/>
            <person name="Nuccio E."/>
            <person name="Pett-Ridge J."/>
            <person name="Banfield J.F."/>
            <person name="Firestone M.K."/>
        </authorList>
    </citation>
    <scope>NUCLEOTIDE SEQUENCE</scope>
    <source>
        <strain evidence="1">H1_Bulk_Litter_5_scaffold_4937</strain>
    </source>
</reference>